<gene>
    <name evidence="1" type="ORF">HLPR_06570</name>
</gene>
<dbReference type="Proteomes" id="UP001321786">
    <property type="component" value="Chromosome"/>
</dbReference>
<organism evidence="1 2">
    <name type="scientific">Helicovermis profundi</name>
    <dbReference type="NCBI Taxonomy" id="3065157"/>
    <lineage>
        <taxon>Bacteria</taxon>
        <taxon>Bacillati</taxon>
        <taxon>Bacillota</taxon>
        <taxon>Clostridia</taxon>
        <taxon>Helicovermis</taxon>
    </lineage>
</organism>
<dbReference type="KEGG" id="hprf:HLPR_06570"/>
<name>A0AAU9EM39_9FIRM</name>
<proteinExistence type="predicted"/>
<protein>
    <submittedName>
        <fullName evidence="1">Uncharacterized protein</fullName>
    </submittedName>
</protein>
<accession>A0AAU9EM39</accession>
<sequence length="343" mass="38005">MTAGIISTPNFAYGPGNMNYSNGMMGNNFNNRNTRNFGNMMGRDYYDDWRDEDYYNGMMGQGGYNGMMGQGGYNGMMGQGGYNGMMGQGGYNGMMGQGGYNGMMGQGGYNGMMGQGGYNGMMGQGGYNGMMGQGGYNGMMGQNGYSGITGANGYGATSTLKKINIDVLKTNVEKYISNYPDKLEISDIFIFEDTDYYFSIIESDTKRGAMELLVNPYTGAVYPEYGPNMMWNLKYGTMINTTMQTQNSNNIFKNFFSKSKNEFGKNQISQKEAYNSAVNYLKDNGLDNKYAISKSAHEFYGYFTFHIEKDGETVGMLSVNGISGLVWQHNWHGKLINLIENHK</sequence>
<evidence type="ECO:0000313" key="1">
    <source>
        <dbReference type="EMBL" id="BEP28326.1"/>
    </source>
</evidence>
<dbReference type="AlphaFoldDB" id="A0AAU9EM39"/>
<dbReference type="EMBL" id="AP028654">
    <property type="protein sequence ID" value="BEP28326.1"/>
    <property type="molecule type" value="Genomic_DNA"/>
</dbReference>
<reference evidence="1 2" key="1">
    <citation type="submission" date="2023-08" db="EMBL/GenBank/DDBJ databases">
        <title>Helicovermis profunda gen. nov., sp. nov., a novel mesophilic, fermentative bacterium within the Bacillota from a deep-sea hydrothermal vent chimney.</title>
        <authorList>
            <person name="Miyazaki U."/>
            <person name="Mizutani D."/>
            <person name="Hashimoto Y."/>
            <person name="Tame A."/>
            <person name="Sawayama S."/>
            <person name="Miyazaki J."/>
            <person name="Takai K."/>
            <person name="Nakagawa S."/>
        </authorList>
    </citation>
    <scope>NUCLEOTIDE SEQUENCE [LARGE SCALE GENOMIC DNA]</scope>
    <source>
        <strain evidence="1 2">S502</strain>
    </source>
</reference>
<evidence type="ECO:0000313" key="2">
    <source>
        <dbReference type="Proteomes" id="UP001321786"/>
    </source>
</evidence>
<keyword evidence="2" id="KW-1185">Reference proteome</keyword>